<dbReference type="SUPFAM" id="SSF53807">
    <property type="entry name" value="Helical backbone' metal receptor"/>
    <property type="match status" value="1"/>
</dbReference>
<keyword evidence="3" id="KW-1185">Reference proteome</keyword>
<dbReference type="CDD" id="cd01139">
    <property type="entry name" value="TroA_f"/>
    <property type="match status" value="1"/>
</dbReference>
<evidence type="ECO:0000259" key="1">
    <source>
        <dbReference type="PROSITE" id="PS50983"/>
    </source>
</evidence>
<dbReference type="Pfam" id="PF01497">
    <property type="entry name" value="Peripla_BP_2"/>
    <property type="match status" value="1"/>
</dbReference>
<evidence type="ECO:0000313" key="3">
    <source>
        <dbReference type="Proteomes" id="UP000366945"/>
    </source>
</evidence>
<sequence length="404" mass="43912">MEMRIVINSTPGVTVMWKFSLEFKRSLRVLSVLRAAAGALVTALAAIAIVSPAHAGETVTDMAGRQVTLPDHVNRILLGEGRLLYAVALLEGKQPLARIVGWQGELQSLDPQTWQQYEKVFPQIDTIPKIGQSSEATVSAEKALALKPDLAIFSIGGHGPGRHNALVKEFAAAGVPVIFVDFRQQPLEDTVPSLRLMGKAMQREAQAEAYISLYQSHLKAVRDAVATIPTNARPKVFVQMLAGVWPGCCHTVGRGNIGEFVDAAGGENIARDLLPGVIGDLNLEHVLASQPDVYIATGTRGNASQLRIHVGAETTQADARASLDAFVKTPGIASIKAVREGRTHGLWHNFYDSPYNIVAVEAMLNWFYPGRFPQIDANATFTEIHQRFLAVPYHGTYWVDGDKP</sequence>
<dbReference type="Gene3D" id="3.40.50.1980">
    <property type="entry name" value="Nitrogenase molybdenum iron protein domain"/>
    <property type="match status" value="2"/>
</dbReference>
<gene>
    <name evidence="2" type="primary">btuF_1</name>
    <name evidence="2" type="ORF">PPN31114_00485</name>
</gene>
<accession>A0A5E4S3J2</accession>
<organism evidence="2 3">
    <name type="scientific">Pandoraea pneumonica</name>
    <dbReference type="NCBI Taxonomy" id="2508299"/>
    <lineage>
        <taxon>Bacteria</taxon>
        <taxon>Pseudomonadati</taxon>
        <taxon>Pseudomonadota</taxon>
        <taxon>Betaproteobacteria</taxon>
        <taxon>Burkholderiales</taxon>
        <taxon>Burkholderiaceae</taxon>
        <taxon>Pandoraea</taxon>
    </lineage>
</organism>
<dbReference type="InterPro" id="IPR002491">
    <property type="entry name" value="ABC_transptr_periplasmic_BD"/>
</dbReference>
<evidence type="ECO:0000313" key="2">
    <source>
        <dbReference type="EMBL" id="VVD68609.1"/>
    </source>
</evidence>
<dbReference type="EMBL" id="CABPSK010000001">
    <property type="protein sequence ID" value="VVD68609.1"/>
    <property type="molecule type" value="Genomic_DNA"/>
</dbReference>
<dbReference type="InterPro" id="IPR050902">
    <property type="entry name" value="ABC_Transporter_SBP"/>
</dbReference>
<dbReference type="Proteomes" id="UP000366945">
    <property type="component" value="Unassembled WGS sequence"/>
</dbReference>
<proteinExistence type="predicted"/>
<feature type="domain" description="Fe/B12 periplasmic-binding" evidence="1">
    <location>
        <begin position="75"/>
        <end position="375"/>
    </location>
</feature>
<dbReference type="AlphaFoldDB" id="A0A5E4S3J2"/>
<reference evidence="2 3" key="1">
    <citation type="submission" date="2019-08" db="EMBL/GenBank/DDBJ databases">
        <authorList>
            <person name="Peeters C."/>
        </authorList>
    </citation>
    <scope>NUCLEOTIDE SEQUENCE [LARGE SCALE GENOMIC DNA]</scope>
    <source>
        <strain evidence="2 3">LMG 31114</strain>
    </source>
</reference>
<dbReference type="PANTHER" id="PTHR30535">
    <property type="entry name" value="VITAMIN B12-BINDING PROTEIN"/>
    <property type="match status" value="1"/>
</dbReference>
<protein>
    <submittedName>
        <fullName evidence="2">Vitamin B12-binding protein</fullName>
    </submittedName>
</protein>
<dbReference type="PROSITE" id="PS50983">
    <property type="entry name" value="FE_B12_PBP"/>
    <property type="match status" value="1"/>
</dbReference>
<dbReference type="PANTHER" id="PTHR30535:SF34">
    <property type="entry name" value="MOLYBDATE-BINDING PROTEIN MOLA"/>
    <property type="match status" value="1"/>
</dbReference>
<name>A0A5E4S3J2_9BURK</name>